<sequence length="394" mass="39527">MTTTLEDGRLDDPDADLDRPRRSRTRLLWLTLGVIGVAGAGGAAWYLTQEDGGEPAPQSAAPVATATVTRETIASSETWTGTLGHGEALTVQAAQAGDPAGQGGTVTRVAAADTEVTRGTELYRLDERPVTALLGVIPMYRDLGSGDYGVDVEQLEANLVALGYTGFTADDEYTYNTAEAVEEWQEDLGRDETGTVGRGDVVFLPEGGRVGTVHADVGTPVTPGTPVLDVTGTDQVATLEVDVADRDLLAVGAAVTVVLPDGAEAAGTVTASTVVEAPSAAGASAAAGAGSGEEAASAEDAVVEIEVALAAPVDAALAGSPVDVVLPVGERVDVLVVPVTALLATAGGGYGLELVGDDGATSVVPVEPGLFADGRVEVTGDGIAEGDVVGVAGR</sequence>
<dbReference type="PANTHER" id="PTHR30469:SF15">
    <property type="entry name" value="HLYD FAMILY OF SECRETION PROTEINS"/>
    <property type="match status" value="1"/>
</dbReference>
<protein>
    <recommendedName>
        <fullName evidence="2">Peptidoglycan binding-like domain-containing protein</fullName>
    </recommendedName>
</protein>
<accession>A0A7W9GKF5</accession>
<dbReference type="GO" id="GO:0015562">
    <property type="term" value="F:efflux transmembrane transporter activity"/>
    <property type="evidence" value="ECO:0007669"/>
    <property type="project" value="TreeGrafter"/>
</dbReference>
<gene>
    <name evidence="3" type="ORF">HD601_000005</name>
</gene>
<dbReference type="Gene3D" id="2.40.420.20">
    <property type="match status" value="1"/>
</dbReference>
<keyword evidence="1" id="KW-1133">Transmembrane helix</keyword>
<name>A0A7W9GKF5_9ACTN</name>
<dbReference type="SUPFAM" id="SSF47090">
    <property type="entry name" value="PGBD-like"/>
    <property type="match status" value="1"/>
</dbReference>
<dbReference type="EMBL" id="JACHMM010000001">
    <property type="protein sequence ID" value="MBB5785430.1"/>
    <property type="molecule type" value="Genomic_DNA"/>
</dbReference>
<dbReference type="Pfam" id="PF01471">
    <property type="entry name" value="PG_binding_1"/>
    <property type="match status" value="1"/>
</dbReference>
<dbReference type="InterPro" id="IPR002477">
    <property type="entry name" value="Peptidoglycan-bd-like"/>
</dbReference>
<dbReference type="InterPro" id="IPR036366">
    <property type="entry name" value="PGBDSf"/>
</dbReference>
<reference evidence="3 4" key="1">
    <citation type="submission" date="2020-08" db="EMBL/GenBank/DDBJ databases">
        <title>Sequencing the genomes of 1000 actinobacteria strains.</title>
        <authorList>
            <person name="Klenk H.-P."/>
        </authorList>
    </citation>
    <scope>NUCLEOTIDE SEQUENCE [LARGE SCALE GENOMIC DNA]</scope>
    <source>
        <strain evidence="3 4">DSM 102122</strain>
    </source>
</reference>
<keyword evidence="1" id="KW-0472">Membrane</keyword>
<keyword evidence="1" id="KW-0812">Transmembrane</keyword>
<dbReference type="PANTHER" id="PTHR30469">
    <property type="entry name" value="MULTIDRUG RESISTANCE PROTEIN MDTA"/>
    <property type="match status" value="1"/>
</dbReference>
<dbReference type="GO" id="GO:1990281">
    <property type="term" value="C:efflux pump complex"/>
    <property type="evidence" value="ECO:0007669"/>
    <property type="project" value="TreeGrafter"/>
</dbReference>
<proteinExistence type="predicted"/>
<dbReference type="Proteomes" id="UP000542813">
    <property type="component" value="Unassembled WGS sequence"/>
</dbReference>
<evidence type="ECO:0000313" key="3">
    <source>
        <dbReference type="EMBL" id="MBB5785430.1"/>
    </source>
</evidence>
<dbReference type="RefSeq" id="WP_184818159.1">
    <property type="nucleotide sequence ID" value="NZ_JACHMM010000001.1"/>
</dbReference>
<dbReference type="AlphaFoldDB" id="A0A7W9GKF5"/>
<comment type="caution">
    <text evidence="3">The sequence shown here is derived from an EMBL/GenBank/DDBJ whole genome shotgun (WGS) entry which is preliminary data.</text>
</comment>
<dbReference type="InterPro" id="IPR036365">
    <property type="entry name" value="PGBD-like_sf"/>
</dbReference>
<keyword evidence="4" id="KW-1185">Reference proteome</keyword>
<evidence type="ECO:0000313" key="4">
    <source>
        <dbReference type="Proteomes" id="UP000542813"/>
    </source>
</evidence>
<organism evidence="3 4">
    <name type="scientific">Jiangella mangrovi</name>
    <dbReference type="NCBI Taxonomy" id="1524084"/>
    <lineage>
        <taxon>Bacteria</taxon>
        <taxon>Bacillati</taxon>
        <taxon>Actinomycetota</taxon>
        <taxon>Actinomycetes</taxon>
        <taxon>Jiangellales</taxon>
        <taxon>Jiangellaceae</taxon>
        <taxon>Jiangella</taxon>
    </lineage>
</organism>
<dbReference type="Gene3D" id="1.10.101.10">
    <property type="entry name" value="PGBD-like superfamily/PGBD"/>
    <property type="match status" value="1"/>
</dbReference>
<feature type="domain" description="Peptidoglycan binding-like" evidence="2">
    <location>
        <begin position="149"/>
        <end position="198"/>
    </location>
</feature>
<evidence type="ECO:0000259" key="2">
    <source>
        <dbReference type="Pfam" id="PF01471"/>
    </source>
</evidence>
<evidence type="ECO:0000256" key="1">
    <source>
        <dbReference type="SAM" id="Phobius"/>
    </source>
</evidence>
<feature type="transmembrane region" description="Helical" evidence="1">
    <location>
        <begin position="27"/>
        <end position="47"/>
    </location>
</feature>